<evidence type="ECO:0000256" key="3">
    <source>
        <dbReference type="ARBA" id="ARBA00022448"/>
    </source>
</evidence>
<gene>
    <name evidence="10" type="ORF">NA56DRAFT_679753</name>
</gene>
<evidence type="ECO:0000256" key="2">
    <source>
        <dbReference type="ARBA" id="ARBA00006727"/>
    </source>
</evidence>
<organism evidence="10 11">
    <name type="scientific">Hyaloscypha hepaticicola</name>
    <dbReference type="NCBI Taxonomy" id="2082293"/>
    <lineage>
        <taxon>Eukaryota</taxon>
        <taxon>Fungi</taxon>
        <taxon>Dikarya</taxon>
        <taxon>Ascomycota</taxon>
        <taxon>Pezizomycotina</taxon>
        <taxon>Leotiomycetes</taxon>
        <taxon>Helotiales</taxon>
        <taxon>Hyaloscyphaceae</taxon>
        <taxon>Hyaloscypha</taxon>
    </lineage>
</organism>
<sequence>MSAQTENTTTWPDSSFEKGVENNSTDAIPELKPNANELPEVPEGGTKAYLAILGAFTGMFVSFGWMNCIALFQAEYEINQLKDYTTSEVLSSKYYHFVLSQSVCSGTGASLIFAPAHDRTIAGGLAITGSSLGGVIFPIMVVHLLPKHTAKPFKLSQYLGPLREINFILICLASFFLYCKSLGMFIPLNYIVTSAIHDEMSVAMAFNLIPILNGASFIGRTILNILADKYGRFNVMSLMVLFSTITIQGLWLPANSHAAIITFAALFGISSGACIGLGPVLIMSISPMSEVGYRMSTVMAIAGVGILTSSPIGGAIVAMHGGSYGYACVFSGVSYFVALAGILVLRGRVAGWKVANKV</sequence>
<dbReference type="Gene3D" id="1.20.1250.20">
    <property type="entry name" value="MFS general substrate transporter like domains"/>
    <property type="match status" value="1"/>
</dbReference>
<feature type="transmembrane region" description="Helical" evidence="8">
    <location>
        <begin position="200"/>
        <end position="223"/>
    </location>
</feature>
<keyword evidence="5 8" id="KW-1133">Transmembrane helix</keyword>
<dbReference type="InterPro" id="IPR011701">
    <property type="entry name" value="MFS"/>
</dbReference>
<feature type="region of interest" description="Disordered" evidence="7">
    <location>
        <begin position="1"/>
        <end position="39"/>
    </location>
</feature>
<comment type="subcellular location">
    <subcellularLocation>
        <location evidence="1">Membrane</location>
        <topology evidence="1">Multi-pass membrane protein</topology>
    </subcellularLocation>
</comment>
<keyword evidence="3" id="KW-0813">Transport</keyword>
<feature type="transmembrane region" description="Helical" evidence="8">
    <location>
        <begin position="165"/>
        <end position="188"/>
    </location>
</feature>
<keyword evidence="11" id="KW-1185">Reference proteome</keyword>
<evidence type="ECO:0000256" key="5">
    <source>
        <dbReference type="ARBA" id="ARBA00022989"/>
    </source>
</evidence>
<dbReference type="InterPro" id="IPR050327">
    <property type="entry name" value="Proton-linked_MCT"/>
</dbReference>
<feature type="domain" description="Major facilitator superfamily (MFS) profile" evidence="9">
    <location>
        <begin position="167"/>
        <end position="358"/>
    </location>
</feature>
<comment type="similarity">
    <text evidence="2">Belongs to the major facilitator superfamily. Monocarboxylate porter (TC 2.A.1.13) family.</text>
</comment>
<dbReference type="SUPFAM" id="SSF103473">
    <property type="entry name" value="MFS general substrate transporter"/>
    <property type="match status" value="1"/>
</dbReference>
<evidence type="ECO:0000256" key="7">
    <source>
        <dbReference type="SAM" id="MobiDB-lite"/>
    </source>
</evidence>
<dbReference type="GO" id="GO:0016020">
    <property type="term" value="C:membrane"/>
    <property type="evidence" value="ECO:0007669"/>
    <property type="project" value="UniProtKB-SubCell"/>
</dbReference>
<evidence type="ECO:0000313" key="10">
    <source>
        <dbReference type="EMBL" id="PMD20686.1"/>
    </source>
</evidence>
<dbReference type="Proteomes" id="UP000235672">
    <property type="component" value="Unassembled WGS sequence"/>
</dbReference>
<feature type="transmembrane region" description="Helical" evidence="8">
    <location>
        <begin position="120"/>
        <end position="145"/>
    </location>
</feature>
<name>A0A2J6Q366_9HELO</name>
<dbReference type="PANTHER" id="PTHR11360">
    <property type="entry name" value="MONOCARBOXYLATE TRANSPORTER"/>
    <property type="match status" value="1"/>
</dbReference>
<reference evidence="10 11" key="1">
    <citation type="submission" date="2016-05" db="EMBL/GenBank/DDBJ databases">
        <title>A degradative enzymes factory behind the ericoid mycorrhizal symbiosis.</title>
        <authorList>
            <consortium name="DOE Joint Genome Institute"/>
            <person name="Martino E."/>
            <person name="Morin E."/>
            <person name="Grelet G."/>
            <person name="Kuo A."/>
            <person name="Kohler A."/>
            <person name="Daghino S."/>
            <person name="Barry K."/>
            <person name="Choi C."/>
            <person name="Cichocki N."/>
            <person name="Clum A."/>
            <person name="Copeland A."/>
            <person name="Hainaut M."/>
            <person name="Haridas S."/>
            <person name="Labutti K."/>
            <person name="Lindquist E."/>
            <person name="Lipzen A."/>
            <person name="Khouja H.-R."/>
            <person name="Murat C."/>
            <person name="Ohm R."/>
            <person name="Olson A."/>
            <person name="Spatafora J."/>
            <person name="Veneault-Fourrey C."/>
            <person name="Henrissat B."/>
            <person name="Grigoriev I."/>
            <person name="Martin F."/>
            <person name="Perotto S."/>
        </authorList>
    </citation>
    <scope>NUCLEOTIDE SEQUENCE [LARGE SCALE GENOMIC DNA]</scope>
    <source>
        <strain evidence="10 11">UAMH 7357</strain>
    </source>
</reference>
<accession>A0A2J6Q366</accession>
<dbReference type="AlphaFoldDB" id="A0A2J6Q366"/>
<feature type="transmembrane region" description="Helical" evidence="8">
    <location>
        <begin position="94"/>
        <end position="114"/>
    </location>
</feature>
<feature type="compositionally biased region" description="Polar residues" evidence="7">
    <location>
        <begin position="1"/>
        <end position="13"/>
    </location>
</feature>
<evidence type="ECO:0000256" key="4">
    <source>
        <dbReference type="ARBA" id="ARBA00022692"/>
    </source>
</evidence>
<evidence type="ECO:0000313" key="11">
    <source>
        <dbReference type="Proteomes" id="UP000235672"/>
    </source>
</evidence>
<keyword evidence="4 8" id="KW-0812">Transmembrane</keyword>
<dbReference type="PANTHER" id="PTHR11360:SF224">
    <property type="entry name" value="MAJOR FACILITATOR SUPERFAMILY (MFS) PROFILE DOMAIN-CONTAINING PROTEIN-RELATED"/>
    <property type="match status" value="1"/>
</dbReference>
<evidence type="ECO:0000256" key="8">
    <source>
        <dbReference type="SAM" id="Phobius"/>
    </source>
</evidence>
<keyword evidence="6 8" id="KW-0472">Membrane</keyword>
<feature type="transmembrane region" description="Helical" evidence="8">
    <location>
        <begin position="48"/>
        <end position="73"/>
    </location>
</feature>
<feature type="transmembrane region" description="Helical" evidence="8">
    <location>
        <begin position="297"/>
        <end position="318"/>
    </location>
</feature>
<dbReference type="OrthoDB" id="5667at2759"/>
<dbReference type="Pfam" id="PF07690">
    <property type="entry name" value="MFS_1"/>
    <property type="match status" value="1"/>
</dbReference>
<feature type="transmembrane region" description="Helical" evidence="8">
    <location>
        <begin position="324"/>
        <end position="345"/>
    </location>
</feature>
<feature type="transmembrane region" description="Helical" evidence="8">
    <location>
        <begin position="235"/>
        <end position="254"/>
    </location>
</feature>
<dbReference type="EMBL" id="KZ613484">
    <property type="protein sequence ID" value="PMD20686.1"/>
    <property type="molecule type" value="Genomic_DNA"/>
</dbReference>
<evidence type="ECO:0000256" key="1">
    <source>
        <dbReference type="ARBA" id="ARBA00004141"/>
    </source>
</evidence>
<proteinExistence type="inferred from homology"/>
<evidence type="ECO:0000259" key="9">
    <source>
        <dbReference type="PROSITE" id="PS50850"/>
    </source>
</evidence>
<dbReference type="PROSITE" id="PS50850">
    <property type="entry name" value="MFS"/>
    <property type="match status" value="1"/>
</dbReference>
<evidence type="ECO:0000256" key="6">
    <source>
        <dbReference type="ARBA" id="ARBA00023136"/>
    </source>
</evidence>
<dbReference type="InterPro" id="IPR020846">
    <property type="entry name" value="MFS_dom"/>
</dbReference>
<dbReference type="InterPro" id="IPR036259">
    <property type="entry name" value="MFS_trans_sf"/>
</dbReference>
<dbReference type="GO" id="GO:0022857">
    <property type="term" value="F:transmembrane transporter activity"/>
    <property type="evidence" value="ECO:0007669"/>
    <property type="project" value="InterPro"/>
</dbReference>
<protein>
    <submittedName>
        <fullName evidence="10">MFS general substrate transporter</fullName>
    </submittedName>
</protein>
<feature type="transmembrane region" description="Helical" evidence="8">
    <location>
        <begin position="260"/>
        <end position="285"/>
    </location>
</feature>